<reference evidence="1" key="1">
    <citation type="submission" date="2015-06" db="EMBL/GenBank/DDBJ databases">
        <authorList>
            <person name="Liu B."/>
            <person name="Wang J."/>
            <person name="Zhu Y."/>
            <person name="Liu G."/>
            <person name="Chen Q."/>
            <person name="Zheng C."/>
            <person name="Che J."/>
            <person name="Ge C."/>
            <person name="Shi H."/>
            <person name="Pan Z."/>
            <person name="Liu X."/>
        </authorList>
    </citation>
    <scope>NUCLEOTIDE SEQUENCE [LARGE SCALE GENOMIC DNA]</scope>
    <source>
        <strain evidence="1">DSM 16346</strain>
    </source>
</reference>
<keyword evidence="2" id="KW-1185">Reference proteome</keyword>
<protein>
    <submittedName>
        <fullName evidence="1">Uncharacterized protein</fullName>
    </submittedName>
</protein>
<evidence type="ECO:0000313" key="1">
    <source>
        <dbReference type="EMBL" id="KMM36390.1"/>
    </source>
</evidence>
<sequence>MDLSEDDKRLSKIYRKIVTSNEYKAGKILEKLDNETKDKVFNLIRMNKADYEHQLNKQQLHQ</sequence>
<dbReference type="OrthoDB" id="2971628at2"/>
<comment type="caution">
    <text evidence="1">The sequence shown here is derived from an EMBL/GenBank/DDBJ whole genome shotgun (WGS) entry which is preliminary data.</text>
</comment>
<dbReference type="EMBL" id="LELK01000005">
    <property type="protein sequence ID" value="KMM36390.1"/>
    <property type="molecule type" value="Genomic_DNA"/>
</dbReference>
<dbReference type="Proteomes" id="UP000035996">
    <property type="component" value="Unassembled WGS sequence"/>
</dbReference>
<gene>
    <name evidence="1" type="ORF">AB986_17700</name>
</gene>
<dbReference type="AlphaFoldDB" id="A0A0J6CTG0"/>
<accession>A0A0J6CTG0</accession>
<organism evidence="1 2">
    <name type="scientific">Guptibacillus hwajinpoensis</name>
    <dbReference type="NCBI Taxonomy" id="208199"/>
    <lineage>
        <taxon>Bacteria</taxon>
        <taxon>Bacillati</taxon>
        <taxon>Bacillota</taxon>
        <taxon>Bacilli</taxon>
        <taxon>Bacillales</taxon>
        <taxon>Guptibacillaceae</taxon>
        <taxon>Guptibacillus</taxon>
    </lineage>
</organism>
<dbReference type="GeneID" id="301328973"/>
<dbReference type="RefSeq" id="WP_048312976.1">
    <property type="nucleotide sequence ID" value="NZ_CP119526.1"/>
</dbReference>
<evidence type="ECO:0000313" key="2">
    <source>
        <dbReference type="Proteomes" id="UP000035996"/>
    </source>
</evidence>
<dbReference type="STRING" id="157733.AB986_17700"/>
<proteinExistence type="predicted"/>
<name>A0A0J6CTG0_9BACL</name>